<dbReference type="OrthoDB" id="9801735at2"/>
<dbReference type="Proteomes" id="UP000605148">
    <property type="component" value="Unassembled WGS sequence"/>
</dbReference>
<name>A0A916X2A9_9HYPH</name>
<evidence type="ECO:0000259" key="1">
    <source>
        <dbReference type="Pfam" id="PF01575"/>
    </source>
</evidence>
<proteinExistence type="predicted"/>
<dbReference type="AlphaFoldDB" id="A0A916X2A9"/>
<dbReference type="PANTHER" id="PTHR42993">
    <property type="entry name" value="MAOC-LIKE DEHYDRATASE DOMAIN-CONTAINING PROTEIN"/>
    <property type="match status" value="1"/>
</dbReference>
<dbReference type="CDD" id="cd03450">
    <property type="entry name" value="NodN"/>
    <property type="match status" value="1"/>
</dbReference>
<comment type="caution">
    <text evidence="2">The sequence shown here is derived from an EMBL/GenBank/DDBJ whole genome shotgun (WGS) entry which is preliminary data.</text>
</comment>
<gene>
    <name evidence="2" type="primary">nodN</name>
    <name evidence="2" type="ORF">GCM10011316_36410</name>
</gene>
<dbReference type="Gene3D" id="3.10.129.10">
    <property type="entry name" value="Hotdog Thioesterase"/>
    <property type="match status" value="1"/>
</dbReference>
<reference evidence="2" key="1">
    <citation type="journal article" date="2014" name="Int. J. Syst. Evol. Microbiol.">
        <title>Complete genome sequence of Corynebacterium casei LMG S-19264T (=DSM 44701T), isolated from a smear-ripened cheese.</title>
        <authorList>
            <consortium name="US DOE Joint Genome Institute (JGI-PGF)"/>
            <person name="Walter F."/>
            <person name="Albersmeier A."/>
            <person name="Kalinowski J."/>
            <person name="Ruckert C."/>
        </authorList>
    </citation>
    <scope>NUCLEOTIDE SEQUENCE</scope>
    <source>
        <strain evidence="2">CGMCC 1.12426</strain>
    </source>
</reference>
<dbReference type="InterPro" id="IPR029069">
    <property type="entry name" value="HotDog_dom_sf"/>
</dbReference>
<reference evidence="2" key="2">
    <citation type="submission" date="2020-09" db="EMBL/GenBank/DDBJ databases">
        <authorList>
            <person name="Sun Q."/>
            <person name="Zhou Y."/>
        </authorList>
    </citation>
    <scope>NUCLEOTIDE SEQUENCE</scope>
    <source>
        <strain evidence="2">CGMCC 1.12426</strain>
    </source>
</reference>
<accession>A0A916X2A9</accession>
<protein>
    <submittedName>
        <fullName evidence="2">Nodulation protein NodN</fullName>
    </submittedName>
</protein>
<dbReference type="Pfam" id="PF01575">
    <property type="entry name" value="MaoC_dehydratas"/>
    <property type="match status" value="1"/>
</dbReference>
<dbReference type="RefSeq" id="WP_150497582.1">
    <property type="nucleotide sequence ID" value="NZ_BMFA01000014.1"/>
</dbReference>
<dbReference type="EMBL" id="BMFA01000014">
    <property type="protein sequence ID" value="GGB61149.1"/>
    <property type="molecule type" value="Genomic_DNA"/>
</dbReference>
<dbReference type="SUPFAM" id="SSF54637">
    <property type="entry name" value="Thioesterase/thiol ester dehydrase-isomerase"/>
    <property type="match status" value="1"/>
</dbReference>
<keyword evidence="3" id="KW-1185">Reference proteome</keyword>
<sequence>MTVDLRPGPVTRSELEQLVGKEVGVSRWFELDQSRIDAFARVTEDHQFIHVDPERAAQTAFGGTIAHGFLTLSMLSAMGVDAQPRIADQVMAVNYGFDRVRFLAPVMAGDRVRGRFTLETLAEKASGQVDIGWGVTVEIDGRDRPALAAVWLNRFILGSAEN</sequence>
<evidence type="ECO:0000313" key="3">
    <source>
        <dbReference type="Proteomes" id="UP000605148"/>
    </source>
</evidence>
<dbReference type="InterPro" id="IPR002539">
    <property type="entry name" value="MaoC-like_dom"/>
</dbReference>
<dbReference type="InterPro" id="IPR039375">
    <property type="entry name" value="NodN-like"/>
</dbReference>
<evidence type="ECO:0000313" key="2">
    <source>
        <dbReference type="EMBL" id="GGB61149.1"/>
    </source>
</evidence>
<organism evidence="2 3">
    <name type="scientific">Roseibium aquae</name>
    <dbReference type="NCBI Taxonomy" id="1323746"/>
    <lineage>
        <taxon>Bacteria</taxon>
        <taxon>Pseudomonadati</taxon>
        <taxon>Pseudomonadota</taxon>
        <taxon>Alphaproteobacteria</taxon>
        <taxon>Hyphomicrobiales</taxon>
        <taxon>Stappiaceae</taxon>
        <taxon>Roseibium</taxon>
    </lineage>
</organism>
<feature type="domain" description="MaoC-like" evidence="1">
    <location>
        <begin position="17"/>
        <end position="123"/>
    </location>
</feature>
<dbReference type="PANTHER" id="PTHR42993:SF1">
    <property type="entry name" value="MAOC-LIKE DEHYDRATASE DOMAIN-CONTAINING PROTEIN"/>
    <property type="match status" value="1"/>
</dbReference>